<feature type="non-terminal residue" evidence="1">
    <location>
        <position position="53"/>
    </location>
</feature>
<reference evidence="1 2" key="1">
    <citation type="journal article" date="2019" name="Nat. Ecol. Evol.">
        <title>Megaphylogeny resolves global patterns of mushroom evolution.</title>
        <authorList>
            <person name="Varga T."/>
            <person name="Krizsan K."/>
            <person name="Foldi C."/>
            <person name="Dima B."/>
            <person name="Sanchez-Garcia M."/>
            <person name="Sanchez-Ramirez S."/>
            <person name="Szollosi G.J."/>
            <person name="Szarkandi J.G."/>
            <person name="Papp V."/>
            <person name="Albert L."/>
            <person name="Andreopoulos W."/>
            <person name="Angelini C."/>
            <person name="Antonin V."/>
            <person name="Barry K.W."/>
            <person name="Bougher N.L."/>
            <person name="Buchanan P."/>
            <person name="Buyck B."/>
            <person name="Bense V."/>
            <person name="Catcheside P."/>
            <person name="Chovatia M."/>
            <person name="Cooper J."/>
            <person name="Damon W."/>
            <person name="Desjardin D."/>
            <person name="Finy P."/>
            <person name="Geml J."/>
            <person name="Haridas S."/>
            <person name="Hughes K."/>
            <person name="Justo A."/>
            <person name="Karasinski D."/>
            <person name="Kautmanova I."/>
            <person name="Kiss B."/>
            <person name="Kocsube S."/>
            <person name="Kotiranta H."/>
            <person name="LaButti K.M."/>
            <person name="Lechner B.E."/>
            <person name="Liimatainen K."/>
            <person name="Lipzen A."/>
            <person name="Lukacs Z."/>
            <person name="Mihaltcheva S."/>
            <person name="Morgado L.N."/>
            <person name="Niskanen T."/>
            <person name="Noordeloos M.E."/>
            <person name="Ohm R.A."/>
            <person name="Ortiz-Santana B."/>
            <person name="Ovrebo C."/>
            <person name="Racz N."/>
            <person name="Riley R."/>
            <person name="Savchenko A."/>
            <person name="Shiryaev A."/>
            <person name="Soop K."/>
            <person name="Spirin V."/>
            <person name="Szebenyi C."/>
            <person name="Tomsovsky M."/>
            <person name="Tulloss R.E."/>
            <person name="Uehling J."/>
            <person name="Grigoriev I.V."/>
            <person name="Vagvolgyi C."/>
            <person name="Papp T."/>
            <person name="Martin F.M."/>
            <person name="Miettinen O."/>
            <person name="Hibbett D.S."/>
            <person name="Nagy L.G."/>
        </authorList>
    </citation>
    <scope>NUCLEOTIDE SEQUENCE [LARGE SCALE GENOMIC DNA]</scope>
    <source>
        <strain evidence="1 2">CBS 962.96</strain>
    </source>
</reference>
<gene>
    <name evidence="1" type="ORF">K435DRAFT_572844</name>
</gene>
<evidence type="ECO:0000313" key="1">
    <source>
        <dbReference type="EMBL" id="THV01553.1"/>
    </source>
</evidence>
<dbReference type="EMBL" id="ML179088">
    <property type="protein sequence ID" value="THV01553.1"/>
    <property type="molecule type" value="Genomic_DNA"/>
</dbReference>
<keyword evidence="2" id="KW-1185">Reference proteome</keyword>
<evidence type="ECO:0008006" key="3">
    <source>
        <dbReference type="Google" id="ProtNLM"/>
    </source>
</evidence>
<dbReference type="Proteomes" id="UP000297245">
    <property type="component" value="Unassembled WGS sequence"/>
</dbReference>
<feature type="non-terminal residue" evidence="1">
    <location>
        <position position="1"/>
    </location>
</feature>
<accession>A0A4S8MFX9</accession>
<dbReference type="OrthoDB" id="2748837at2759"/>
<sequence length="53" mass="5899">QILSITCDNASSNDKMIELLPEKLVEFPGSSNQTRCFNHIISLTGKSLTKLFD</sequence>
<name>A0A4S8MFX9_DENBC</name>
<dbReference type="AlphaFoldDB" id="A0A4S8MFX9"/>
<protein>
    <recommendedName>
        <fullName evidence="3">HAT C-terminal dimerisation domain-containing protein</fullName>
    </recommendedName>
</protein>
<organism evidence="1 2">
    <name type="scientific">Dendrothele bispora (strain CBS 962.96)</name>
    <dbReference type="NCBI Taxonomy" id="1314807"/>
    <lineage>
        <taxon>Eukaryota</taxon>
        <taxon>Fungi</taxon>
        <taxon>Dikarya</taxon>
        <taxon>Basidiomycota</taxon>
        <taxon>Agaricomycotina</taxon>
        <taxon>Agaricomycetes</taxon>
        <taxon>Agaricomycetidae</taxon>
        <taxon>Agaricales</taxon>
        <taxon>Agaricales incertae sedis</taxon>
        <taxon>Dendrothele</taxon>
    </lineage>
</organism>
<evidence type="ECO:0000313" key="2">
    <source>
        <dbReference type="Proteomes" id="UP000297245"/>
    </source>
</evidence>
<proteinExistence type="predicted"/>